<evidence type="ECO:0000313" key="2">
    <source>
        <dbReference type="Proteomes" id="UP000823891"/>
    </source>
</evidence>
<dbReference type="Pfam" id="PF01663">
    <property type="entry name" value="Phosphodiest"/>
    <property type="match status" value="1"/>
</dbReference>
<proteinExistence type="predicted"/>
<dbReference type="InterPro" id="IPR017850">
    <property type="entry name" value="Alkaline_phosphatase_core_sf"/>
</dbReference>
<protein>
    <submittedName>
        <fullName evidence="1">Alkaline phosphatase family protein</fullName>
    </submittedName>
</protein>
<reference evidence="1" key="1">
    <citation type="journal article" date="2021" name="PeerJ">
        <title>Extensive microbial diversity within the chicken gut microbiome revealed by metagenomics and culture.</title>
        <authorList>
            <person name="Gilroy R."/>
            <person name="Ravi A."/>
            <person name="Getino M."/>
            <person name="Pursley I."/>
            <person name="Horton D.L."/>
            <person name="Alikhan N.F."/>
            <person name="Baker D."/>
            <person name="Gharbi K."/>
            <person name="Hall N."/>
            <person name="Watson M."/>
            <person name="Adriaenssens E.M."/>
            <person name="Foster-Nyarko E."/>
            <person name="Jarju S."/>
            <person name="Secka A."/>
            <person name="Antonio M."/>
            <person name="Oren A."/>
            <person name="Chaudhuri R.R."/>
            <person name="La Ragione R."/>
            <person name="Hildebrand F."/>
            <person name="Pallen M.J."/>
        </authorList>
    </citation>
    <scope>NUCLEOTIDE SEQUENCE</scope>
    <source>
        <strain evidence="1">USAMLcec2-132</strain>
    </source>
</reference>
<accession>A0A9D2NGR1</accession>
<dbReference type="AlphaFoldDB" id="A0A9D2NGR1"/>
<name>A0A9D2NGR1_9FIRM</name>
<gene>
    <name evidence="1" type="ORF">H9761_11905</name>
</gene>
<evidence type="ECO:0000313" key="1">
    <source>
        <dbReference type="EMBL" id="HJC24395.1"/>
    </source>
</evidence>
<dbReference type="InterPro" id="IPR002591">
    <property type="entry name" value="Phosphodiest/P_Trfase"/>
</dbReference>
<dbReference type="EMBL" id="DWWS01000043">
    <property type="protein sequence ID" value="HJC24395.1"/>
    <property type="molecule type" value="Genomic_DNA"/>
</dbReference>
<dbReference type="Proteomes" id="UP000823891">
    <property type="component" value="Unassembled WGS sequence"/>
</dbReference>
<reference evidence="1" key="2">
    <citation type="submission" date="2021-04" db="EMBL/GenBank/DDBJ databases">
        <authorList>
            <person name="Gilroy R."/>
        </authorList>
    </citation>
    <scope>NUCLEOTIDE SEQUENCE</scope>
    <source>
        <strain evidence="1">USAMLcec2-132</strain>
    </source>
</reference>
<comment type="caution">
    <text evidence="1">The sequence shown here is derived from an EMBL/GenBank/DDBJ whole genome shotgun (WGS) entry which is preliminary data.</text>
</comment>
<sequence>MKTTFPDYDHCITAIPNSILKHFGAEEGRKTSALLDSCLKKEYENIVVLLLDGMGKRIIDRNLDREGFFQRHLKGVYSSVFPPTTVAATASMLSGRNPCEHGWLGRDCYFPQIDRNVTVFSNKETDTGLPAADYPVASRYCGYEDIVQRINRICGKETAYYAAPFAAPYPKTFEDVTGRIAGLYSRPGRKFIYAYWNEPDWTMHRKGCHSEASKALLRELEAKVEKMCGGLDNTLLLITADHGLMDSECVTIEDYPKLLECLVRLPSIEPRALNFFVKPGKKEQFLSEFQKEFGEKFLLLSKEEVIQRQLFGPDKEHPSFRNMLGDYLAVAVSDLTIYRTKEEVDTIIAVHAGLTEAEMEIPLIIVEK</sequence>
<organism evidence="1 2">
    <name type="scientific">Candidatus Eisenbergiella merdavium</name>
    <dbReference type="NCBI Taxonomy" id="2838551"/>
    <lineage>
        <taxon>Bacteria</taxon>
        <taxon>Bacillati</taxon>
        <taxon>Bacillota</taxon>
        <taxon>Clostridia</taxon>
        <taxon>Lachnospirales</taxon>
        <taxon>Lachnospiraceae</taxon>
        <taxon>Eisenbergiella</taxon>
    </lineage>
</organism>
<dbReference type="Gene3D" id="3.40.720.10">
    <property type="entry name" value="Alkaline Phosphatase, subunit A"/>
    <property type="match status" value="1"/>
</dbReference>
<dbReference type="SUPFAM" id="SSF53649">
    <property type="entry name" value="Alkaline phosphatase-like"/>
    <property type="match status" value="1"/>
</dbReference>